<feature type="chain" id="PRO_5042534570" description="Secreted protein" evidence="1">
    <location>
        <begin position="17"/>
        <end position="120"/>
    </location>
</feature>
<organism evidence="2 3">
    <name type="scientific">Colletotrichum godetiae</name>
    <dbReference type="NCBI Taxonomy" id="1209918"/>
    <lineage>
        <taxon>Eukaryota</taxon>
        <taxon>Fungi</taxon>
        <taxon>Dikarya</taxon>
        <taxon>Ascomycota</taxon>
        <taxon>Pezizomycotina</taxon>
        <taxon>Sordariomycetes</taxon>
        <taxon>Hypocreomycetidae</taxon>
        <taxon>Glomerellales</taxon>
        <taxon>Glomerellaceae</taxon>
        <taxon>Colletotrichum</taxon>
        <taxon>Colletotrichum acutatum species complex</taxon>
    </lineage>
</organism>
<dbReference type="AlphaFoldDB" id="A0AAJ0EZH1"/>
<evidence type="ECO:0000256" key="1">
    <source>
        <dbReference type="SAM" id="SignalP"/>
    </source>
</evidence>
<dbReference type="EMBL" id="JAHMHR010000015">
    <property type="protein sequence ID" value="KAK1687447.1"/>
    <property type="molecule type" value="Genomic_DNA"/>
</dbReference>
<feature type="signal peptide" evidence="1">
    <location>
        <begin position="1"/>
        <end position="16"/>
    </location>
</feature>
<evidence type="ECO:0008006" key="4">
    <source>
        <dbReference type="Google" id="ProtNLM"/>
    </source>
</evidence>
<sequence length="120" mass="12869">MQCSLGLTCLLSVCLSVSLPARPSLFHTQRGFTVQRHTHTKVSPGRLEPLRNSFTESGCAAGAIPCAGLRGRPPHDLSTPTLGFPHLAATVVRIISSLLTQNVESGWDVELVKRTAPFGH</sequence>
<name>A0AAJ0EZH1_9PEZI</name>
<accession>A0AAJ0EZH1</accession>
<protein>
    <recommendedName>
        <fullName evidence="4">Secreted protein</fullName>
    </recommendedName>
</protein>
<keyword evidence="3" id="KW-1185">Reference proteome</keyword>
<proteinExistence type="predicted"/>
<evidence type="ECO:0000313" key="3">
    <source>
        <dbReference type="Proteomes" id="UP001224890"/>
    </source>
</evidence>
<dbReference type="GeneID" id="85462791"/>
<reference evidence="2" key="1">
    <citation type="submission" date="2021-06" db="EMBL/GenBank/DDBJ databases">
        <title>Comparative genomics, transcriptomics and evolutionary studies reveal genomic signatures of adaptation to plant cell wall in hemibiotrophic fungi.</title>
        <authorList>
            <consortium name="DOE Joint Genome Institute"/>
            <person name="Baroncelli R."/>
            <person name="Diaz J.F."/>
            <person name="Benocci T."/>
            <person name="Peng M."/>
            <person name="Battaglia E."/>
            <person name="Haridas S."/>
            <person name="Andreopoulos W."/>
            <person name="Labutti K."/>
            <person name="Pangilinan J."/>
            <person name="Floch G.L."/>
            <person name="Makela M.R."/>
            <person name="Henrissat B."/>
            <person name="Grigoriev I.V."/>
            <person name="Crouch J.A."/>
            <person name="De Vries R.P."/>
            <person name="Sukno S.A."/>
            <person name="Thon M.R."/>
        </authorList>
    </citation>
    <scope>NUCLEOTIDE SEQUENCE</scope>
    <source>
        <strain evidence="2">CBS 193.32</strain>
    </source>
</reference>
<comment type="caution">
    <text evidence="2">The sequence shown here is derived from an EMBL/GenBank/DDBJ whole genome shotgun (WGS) entry which is preliminary data.</text>
</comment>
<dbReference type="Proteomes" id="UP001224890">
    <property type="component" value="Unassembled WGS sequence"/>
</dbReference>
<gene>
    <name evidence="2" type="ORF">BDP55DRAFT_714282</name>
</gene>
<evidence type="ECO:0000313" key="2">
    <source>
        <dbReference type="EMBL" id="KAK1687447.1"/>
    </source>
</evidence>
<dbReference type="RefSeq" id="XP_060431142.1">
    <property type="nucleotide sequence ID" value="XM_060578265.1"/>
</dbReference>
<keyword evidence="1" id="KW-0732">Signal</keyword>